<dbReference type="InterPro" id="IPR009057">
    <property type="entry name" value="Homeodomain-like_sf"/>
</dbReference>
<feature type="region of interest" description="Disordered" evidence="1">
    <location>
        <begin position="47"/>
        <end position="75"/>
    </location>
</feature>
<dbReference type="RefSeq" id="WP_235726254.1">
    <property type="nucleotide sequence ID" value="NZ_JAKGCU010000041.1"/>
</dbReference>
<protein>
    <submittedName>
        <fullName evidence="3">IS481 family transposase</fullName>
    </submittedName>
</protein>
<evidence type="ECO:0000313" key="3">
    <source>
        <dbReference type="EMBL" id="MCF3941393.1"/>
    </source>
</evidence>
<gene>
    <name evidence="3" type="ORF">L1892_23790</name>
</gene>
<organism evidence="3 4">
    <name type="scientific">Gordonia tangerina</name>
    <dbReference type="NCBI Taxonomy" id="2911060"/>
    <lineage>
        <taxon>Bacteria</taxon>
        <taxon>Bacillati</taxon>
        <taxon>Actinomycetota</taxon>
        <taxon>Actinomycetes</taxon>
        <taxon>Mycobacteriales</taxon>
        <taxon>Gordoniaceae</taxon>
        <taxon>Gordonia</taxon>
    </lineage>
</organism>
<keyword evidence="4" id="KW-1185">Reference proteome</keyword>
<dbReference type="SUPFAM" id="SSF46689">
    <property type="entry name" value="Homeodomain-like"/>
    <property type="match status" value="1"/>
</dbReference>
<reference evidence="3" key="1">
    <citation type="submission" date="2022-01" db="EMBL/GenBank/DDBJ databases">
        <title>Gordonia xiamenensis sp. nov., isolated from surface seawater in Xiamen.</title>
        <authorList>
            <person name="He Y.F."/>
        </authorList>
    </citation>
    <scope>NUCLEOTIDE SEQUENCE</scope>
    <source>
        <strain evidence="3">GW1C4-4</strain>
    </source>
</reference>
<dbReference type="PANTHER" id="PTHR35004">
    <property type="entry name" value="TRANSPOSASE RV3428C-RELATED"/>
    <property type="match status" value="1"/>
</dbReference>
<dbReference type="InterPro" id="IPR001584">
    <property type="entry name" value="Integrase_cat-core"/>
</dbReference>
<dbReference type="PANTHER" id="PTHR35004:SF6">
    <property type="entry name" value="TRANSPOSASE"/>
    <property type="match status" value="1"/>
</dbReference>
<accession>A0ABS9DQ97</accession>
<evidence type="ECO:0000259" key="2">
    <source>
        <dbReference type="PROSITE" id="PS50994"/>
    </source>
</evidence>
<dbReference type="Gene3D" id="3.30.420.10">
    <property type="entry name" value="Ribonuclease H-like superfamily/Ribonuclease H"/>
    <property type="match status" value="1"/>
</dbReference>
<comment type="caution">
    <text evidence="3">The sequence shown here is derived from an EMBL/GenBank/DDBJ whole genome shotgun (WGS) entry which is preliminary data.</text>
</comment>
<dbReference type="PROSITE" id="PS50994">
    <property type="entry name" value="INTEGRASE"/>
    <property type="match status" value="1"/>
</dbReference>
<evidence type="ECO:0000256" key="1">
    <source>
        <dbReference type="SAM" id="MobiDB-lite"/>
    </source>
</evidence>
<dbReference type="InterPro" id="IPR012337">
    <property type="entry name" value="RNaseH-like_sf"/>
</dbReference>
<sequence>MSHRNAPLSELGRLRLARCIVEDGWSLRRAAERFQVAVTTAQRWARRYREQGPTGMADRSSRPHRSPNKTPTRTERRIIKVRVLRRWGPARIAYLLGLNVSTVHRVLSRYKLARLRWLDRPTGRVIRRMESAAPGDLVHVDVKKLGKIPAGGGWRMLGRTQGNHNSQADKSSGRRSTWGDPLRGHHFLHTALDAHSRLVYSEILADERKQTAADFWERANAWFLECGFTVRNVLTDNGSCYRSHVFRDALGEVKHRRTRPYRPQTNGKVERFHRTLADEWAYARLYTSDAERCAEYSSWLHHYNHLYVGVRPGQSPWALVRGSGRGSTIACLPLVARRGRPPRIVTGRFGR</sequence>
<dbReference type="InterPro" id="IPR024967">
    <property type="entry name" value="DNA-bd_IS481-type"/>
</dbReference>
<dbReference type="Proteomes" id="UP001108089">
    <property type="component" value="Unassembled WGS sequence"/>
</dbReference>
<dbReference type="SUPFAM" id="SSF53098">
    <property type="entry name" value="Ribonuclease H-like"/>
    <property type="match status" value="1"/>
</dbReference>
<proteinExistence type="predicted"/>
<dbReference type="EMBL" id="JAKGCU010000041">
    <property type="protein sequence ID" value="MCF3941393.1"/>
    <property type="molecule type" value="Genomic_DNA"/>
</dbReference>
<dbReference type="Pfam" id="PF13683">
    <property type="entry name" value="rve_3"/>
    <property type="match status" value="1"/>
</dbReference>
<evidence type="ECO:0000313" key="4">
    <source>
        <dbReference type="Proteomes" id="UP001108089"/>
    </source>
</evidence>
<feature type="domain" description="Integrase catalytic" evidence="2">
    <location>
        <begin position="145"/>
        <end position="324"/>
    </location>
</feature>
<dbReference type="Pfam" id="PF13011">
    <property type="entry name" value="LZ_Tnp_IS481"/>
    <property type="match status" value="1"/>
</dbReference>
<name>A0ABS9DQ97_9ACTN</name>
<dbReference type="InterPro" id="IPR036397">
    <property type="entry name" value="RNaseH_sf"/>
</dbReference>
<feature type="region of interest" description="Disordered" evidence="1">
    <location>
        <begin position="153"/>
        <end position="177"/>
    </location>
</feature>
<feature type="compositionally biased region" description="Polar residues" evidence="1">
    <location>
        <begin position="160"/>
        <end position="170"/>
    </location>
</feature>
<dbReference type="InterPro" id="IPR047656">
    <property type="entry name" value="IS481-like_transpos"/>
</dbReference>
<dbReference type="NCBIfam" id="NF033577">
    <property type="entry name" value="transpos_IS481"/>
    <property type="match status" value="1"/>
</dbReference>